<sequence>MRKTQKLRYQNNSLPIGKTGNSIYPINLLTSGGKCKIRTIKINNRKLLLSNKLHSPQVAKIKFKFPTS</sequence>
<name>A0A133MVI7_CLOPF</name>
<dbReference type="EMBL" id="LRPU01000149">
    <property type="protein sequence ID" value="KXA08051.1"/>
    <property type="molecule type" value="Genomic_DNA"/>
</dbReference>
<dbReference type="PATRIC" id="fig|1502.174.peg.2523"/>
<proteinExistence type="predicted"/>
<evidence type="ECO:0000313" key="1">
    <source>
        <dbReference type="EMBL" id="KXA08051.1"/>
    </source>
</evidence>
<gene>
    <name evidence="1" type="ORF">HMPREF3222_02506</name>
</gene>
<organism evidence="1 2">
    <name type="scientific">Clostridium perfringens</name>
    <dbReference type="NCBI Taxonomy" id="1502"/>
    <lineage>
        <taxon>Bacteria</taxon>
        <taxon>Bacillati</taxon>
        <taxon>Bacillota</taxon>
        <taxon>Clostridia</taxon>
        <taxon>Eubacteriales</taxon>
        <taxon>Clostridiaceae</taxon>
        <taxon>Clostridium</taxon>
    </lineage>
</organism>
<protein>
    <submittedName>
        <fullName evidence="1">Uncharacterized protein</fullName>
    </submittedName>
</protein>
<accession>A0A133MVI7</accession>
<dbReference type="AlphaFoldDB" id="A0A133MVI7"/>
<reference evidence="1 2" key="1">
    <citation type="submission" date="2016-01" db="EMBL/GenBank/DDBJ databases">
        <authorList>
            <person name="Oliw E.H."/>
        </authorList>
    </citation>
    <scope>NUCLEOTIDE SEQUENCE [LARGE SCALE GENOMIC DNA]</scope>
    <source>
        <strain evidence="1 2">MJR7757A</strain>
    </source>
</reference>
<comment type="caution">
    <text evidence="1">The sequence shown here is derived from an EMBL/GenBank/DDBJ whole genome shotgun (WGS) entry which is preliminary data.</text>
</comment>
<dbReference type="Proteomes" id="UP000070646">
    <property type="component" value="Unassembled WGS sequence"/>
</dbReference>
<evidence type="ECO:0000313" key="2">
    <source>
        <dbReference type="Proteomes" id="UP000070646"/>
    </source>
</evidence>